<protein>
    <submittedName>
        <fullName evidence="3">Uncharacterized protein involved in exopolysaccharide biosynthesis</fullName>
    </submittedName>
</protein>
<evidence type="ECO:0000313" key="4">
    <source>
        <dbReference type="Proteomes" id="UP000199524"/>
    </source>
</evidence>
<dbReference type="InterPro" id="IPR027417">
    <property type="entry name" value="P-loop_NTPase"/>
</dbReference>
<reference evidence="4" key="1">
    <citation type="submission" date="2016-10" db="EMBL/GenBank/DDBJ databases">
        <authorList>
            <person name="Varghese N."/>
            <person name="Submissions S."/>
        </authorList>
    </citation>
    <scope>NUCLEOTIDE SEQUENCE [LARGE SCALE GENOMIC DNA]</scope>
    <source>
        <strain evidence="4">ATCC 23835</strain>
    </source>
</reference>
<feature type="transmembrane region" description="Helical" evidence="2">
    <location>
        <begin position="21"/>
        <end position="39"/>
    </location>
</feature>
<keyword evidence="4" id="KW-1185">Reference proteome</keyword>
<organism evidence="3 4">
    <name type="scientific">Pseudomonas asplenii</name>
    <dbReference type="NCBI Taxonomy" id="53407"/>
    <lineage>
        <taxon>Bacteria</taxon>
        <taxon>Pseudomonadati</taxon>
        <taxon>Pseudomonadota</taxon>
        <taxon>Gammaproteobacteria</taxon>
        <taxon>Pseudomonadales</taxon>
        <taxon>Pseudomonadaceae</taxon>
        <taxon>Pseudomonas</taxon>
    </lineage>
</organism>
<proteinExistence type="predicted"/>
<dbReference type="EMBL" id="LT629777">
    <property type="protein sequence ID" value="SDS96051.1"/>
    <property type="molecule type" value="Genomic_DNA"/>
</dbReference>
<dbReference type="AlphaFoldDB" id="A0A1H1WHE8"/>
<sequence>MINIRSFRDLLRLFFIFKREVKITVLVTLAIILLGAFLLPNRYESTALLLVKPGRDTSTLPIEISDRQATIIPSAQRDPILDEERMLSGRPIARLVAEQYLNELSKVPPQEGFLGSVKTLVKSTLQALVDAGRGLLQLLGLVEKQTPVERLADQLLKNFNVTHAAGSSVMEISFTWNNPAVAQIIVQSWIEQYEQERTRSLGRKSLYTFYEAESKATQARILDYKKKIETHLNELGAVSIGERLNDISRNLNNLRGEHLNTTRAVASTRSGLERIQAQLNSMRKEISIGRQMSINPDRQDLQQRINSKQIERQEMLRTFKEGAPPVKAMDTAIANLEKLLKSQNAVVQRSDNLAPNPVYTRLQNSFADQQASLSRLQTQAAQQKSQLEQLEQDRRQALAIEPEMARLQRELDAAEKSFALYSDSTEKARIDRELDKSRISNIAVIEQATLNEGRIFPKSLSMILLAIPLSLAVGLLALYFFYLLDQRIHDGDKIESRFGVKVWSSLQDISDGQPQRRTAFTASMYRLYGVLPLERVAEHGLTIGLTSSRRGEGVSFVIEHLSELLRQRGHNVRVEGSGPAQPGEIVLLNAGAFFSNQEAFVILRQADLITLIIEAESTTVPILENALTTLTTAFKRVDGIILNRRRFEIPERVLHTLARLRSHP</sequence>
<dbReference type="GeneID" id="300208340"/>
<dbReference type="RefSeq" id="WP_090206770.1">
    <property type="nucleotide sequence ID" value="NZ_CP087202.1"/>
</dbReference>
<dbReference type="GO" id="GO:0005886">
    <property type="term" value="C:plasma membrane"/>
    <property type="evidence" value="ECO:0007669"/>
    <property type="project" value="TreeGrafter"/>
</dbReference>
<gene>
    <name evidence="3" type="ORF">SAMN05216598_3404</name>
</gene>
<feature type="transmembrane region" description="Helical" evidence="2">
    <location>
        <begin position="460"/>
        <end position="484"/>
    </location>
</feature>
<dbReference type="PANTHER" id="PTHR32309:SF13">
    <property type="entry name" value="FERRIC ENTEROBACTIN TRANSPORT PROTEIN FEPE"/>
    <property type="match status" value="1"/>
</dbReference>
<keyword evidence="2" id="KW-1133">Transmembrane helix</keyword>
<keyword evidence="1" id="KW-0175">Coiled coil</keyword>
<name>A0A1H1WHE8_9PSED</name>
<dbReference type="Gene3D" id="3.40.50.300">
    <property type="entry name" value="P-loop containing nucleotide triphosphate hydrolases"/>
    <property type="match status" value="1"/>
</dbReference>
<dbReference type="PANTHER" id="PTHR32309">
    <property type="entry name" value="TYROSINE-PROTEIN KINASE"/>
    <property type="match status" value="1"/>
</dbReference>
<evidence type="ECO:0000256" key="1">
    <source>
        <dbReference type="SAM" id="Coils"/>
    </source>
</evidence>
<evidence type="ECO:0000313" key="3">
    <source>
        <dbReference type="EMBL" id="SDS96051.1"/>
    </source>
</evidence>
<accession>A0A1H1WHE8</accession>
<evidence type="ECO:0000256" key="2">
    <source>
        <dbReference type="SAM" id="Phobius"/>
    </source>
</evidence>
<keyword evidence="2" id="KW-0812">Transmembrane</keyword>
<dbReference type="Proteomes" id="UP000199524">
    <property type="component" value="Chromosome I"/>
</dbReference>
<feature type="coiled-coil region" evidence="1">
    <location>
        <begin position="373"/>
        <end position="424"/>
    </location>
</feature>
<dbReference type="GO" id="GO:0004713">
    <property type="term" value="F:protein tyrosine kinase activity"/>
    <property type="evidence" value="ECO:0007669"/>
    <property type="project" value="TreeGrafter"/>
</dbReference>
<keyword evidence="2" id="KW-0472">Membrane</keyword>
<dbReference type="InterPro" id="IPR050445">
    <property type="entry name" value="Bact_polysacc_biosynth/exp"/>
</dbReference>